<dbReference type="AlphaFoldDB" id="T0ZR81"/>
<sequence length="87" mass="9874">AFLAPRLVRRMCRAYGTRIERIIGTARRITELGDEIGPGLHEAELEYLRAEEWARCAEDVLWRRSKLGLESGPGVAGRINRWLAAAR</sequence>
<dbReference type="InterPro" id="IPR031656">
    <property type="entry name" value="DAO_C"/>
</dbReference>
<evidence type="ECO:0000313" key="2">
    <source>
        <dbReference type="EMBL" id="EQD50811.1"/>
    </source>
</evidence>
<proteinExistence type="predicted"/>
<comment type="caution">
    <text evidence="2">The sequence shown here is derived from an EMBL/GenBank/DDBJ whole genome shotgun (WGS) entry which is preliminary data.</text>
</comment>
<dbReference type="Gene3D" id="6.10.250.1890">
    <property type="match status" value="1"/>
</dbReference>
<evidence type="ECO:0000259" key="1">
    <source>
        <dbReference type="Pfam" id="PF16901"/>
    </source>
</evidence>
<gene>
    <name evidence="2" type="ORF">B1A_13328</name>
</gene>
<dbReference type="InterPro" id="IPR038299">
    <property type="entry name" value="DAO_C_sf"/>
</dbReference>
<dbReference type="Pfam" id="PF16901">
    <property type="entry name" value="DAO_C"/>
    <property type="match status" value="1"/>
</dbReference>
<dbReference type="EMBL" id="AUZX01009745">
    <property type="protein sequence ID" value="EQD50811.1"/>
    <property type="molecule type" value="Genomic_DNA"/>
</dbReference>
<reference evidence="2" key="1">
    <citation type="submission" date="2013-08" db="EMBL/GenBank/DDBJ databases">
        <authorList>
            <person name="Mendez C."/>
            <person name="Richter M."/>
            <person name="Ferrer M."/>
            <person name="Sanchez J."/>
        </authorList>
    </citation>
    <scope>NUCLEOTIDE SEQUENCE</scope>
</reference>
<feature type="domain" description="Alpha-glycerophosphate oxidase C-terminal" evidence="1">
    <location>
        <begin position="5"/>
        <end position="71"/>
    </location>
</feature>
<organism evidence="2">
    <name type="scientific">mine drainage metagenome</name>
    <dbReference type="NCBI Taxonomy" id="410659"/>
    <lineage>
        <taxon>unclassified sequences</taxon>
        <taxon>metagenomes</taxon>
        <taxon>ecological metagenomes</taxon>
    </lineage>
</organism>
<feature type="non-terminal residue" evidence="2">
    <location>
        <position position="1"/>
    </location>
</feature>
<protein>
    <submittedName>
        <fullName evidence="2">Glycerol-3-phosphate dehydrogenase</fullName>
    </submittedName>
</protein>
<accession>T0ZR81</accession>
<dbReference type="Gene3D" id="1.10.8.870">
    <property type="entry name" value="Alpha-glycerophosphate oxidase, cap domain"/>
    <property type="match status" value="1"/>
</dbReference>
<name>T0ZR81_9ZZZZ</name>
<reference evidence="2" key="2">
    <citation type="journal article" date="2014" name="ISME J.">
        <title>Microbial stratification in low pH oxic and suboxic macroscopic growths along an acid mine drainage.</title>
        <authorList>
            <person name="Mendez-Garcia C."/>
            <person name="Mesa V."/>
            <person name="Sprenger R.R."/>
            <person name="Richter M."/>
            <person name="Diez M.S."/>
            <person name="Solano J."/>
            <person name="Bargiela R."/>
            <person name="Golyshina O.V."/>
            <person name="Manteca A."/>
            <person name="Ramos J.L."/>
            <person name="Gallego J.R."/>
            <person name="Llorente I."/>
            <person name="Martins Dos Santos V.A."/>
            <person name="Jensen O.N."/>
            <person name="Pelaez A.I."/>
            <person name="Sanchez J."/>
            <person name="Ferrer M."/>
        </authorList>
    </citation>
    <scope>NUCLEOTIDE SEQUENCE</scope>
</reference>